<reference evidence="1 2" key="1">
    <citation type="submission" date="2020-07" db="EMBL/GenBank/DDBJ databases">
        <title>Sequencing the genomes of 1000 actinobacteria strains.</title>
        <authorList>
            <person name="Klenk H.-P."/>
        </authorList>
    </citation>
    <scope>NUCLEOTIDE SEQUENCE [LARGE SCALE GENOMIC DNA]</scope>
    <source>
        <strain evidence="1 2">DSM 104006</strain>
    </source>
</reference>
<proteinExistence type="predicted"/>
<sequence length="96" mass="10446">MTWLVWLIGAVVLVAAGVAVVLPRGRRQERGAAWSLVRNAVDKATISRDAARRDVPEADQFLARAERMLADGGGPNAARAAAGYARHADRLWREAR</sequence>
<keyword evidence="2" id="KW-1185">Reference proteome</keyword>
<accession>A0A853B0W9</accession>
<evidence type="ECO:0000313" key="1">
    <source>
        <dbReference type="EMBL" id="NYI88431.1"/>
    </source>
</evidence>
<evidence type="ECO:0000313" key="2">
    <source>
        <dbReference type="Proteomes" id="UP000549616"/>
    </source>
</evidence>
<dbReference type="Proteomes" id="UP000549616">
    <property type="component" value="Unassembled WGS sequence"/>
</dbReference>
<dbReference type="RefSeq" id="WP_179772666.1">
    <property type="nucleotide sequence ID" value="NZ_JACCFK010000001.1"/>
</dbReference>
<dbReference type="EMBL" id="JACCFK010000001">
    <property type="protein sequence ID" value="NYI88431.1"/>
    <property type="molecule type" value="Genomic_DNA"/>
</dbReference>
<organism evidence="1 2">
    <name type="scientific">Amycolatopsis endophytica</name>
    <dbReference type="NCBI Taxonomy" id="860233"/>
    <lineage>
        <taxon>Bacteria</taxon>
        <taxon>Bacillati</taxon>
        <taxon>Actinomycetota</taxon>
        <taxon>Actinomycetes</taxon>
        <taxon>Pseudonocardiales</taxon>
        <taxon>Pseudonocardiaceae</taxon>
        <taxon>Amycolatopsis</taxon>
    </lineage>
</organism>
<name>A0A853B0W9_9PSEU</name>
<gene>
    <name evidence="1" type="ORF">HNR02_001754</name>
</gene>
<dbReference type="Pfam" id="PF19941">
    <property type="entry name" value="DUF6403"/>
    <property type="match status" value="1"/>
</dbReference>
<dbReference type="InterPro" id="IPR045645">
    <property type="entry name" value="DUF6403"/>
</dbReference>
<comment type="caution">
    <text evidence="1">The sequence shown here is derived from an EMBL/GenBank/DDBJ whole genome shotgun (WGS) entry which is preliminary data.</text>
</comment>
<dbReference type="AlphaFoldDB" id="A0A853B0W9"/>
<protein>
    <submittedName>
        <fullName evidence="1">Uncharacterized protein</fullName>
    </submittedName>
</protein>